<organism evidence="1">
    <name type="scientific">marine metagenome</name>
    <dbReference type="NCBI Taxonomy" id="408172"/>
    <lineage>
        <taxon>unclassified sequences</taxon>
        <taxon>metagenomes</taxon>
        <taxon>ecological metagenomes</taxon>
    </lineage>
</organism>
<dbReference type="AlphaFoldDB" id="A0A381XMM6"/>
<evidence type="ECO:0000313" key="1">
    <source>
        <dbReference type="EMBL" id="SVA66015.1"/>
    </source>
</evidence>
<proteinExistence type="predicted"/>
<dbReference type="EMBL" id="UINC01015728">
    <property type="protein sequence ID" value="SVA66015.1"/>
    <property type="molecule type" value="Genomic_DNA"/>
</dbReference>
<name>A0A381XMM6_9ZZZZ</name>
<accession>A0A381XMM6</accession>
<reference evidence="1" key="1">
    <citation type="submission" date="2018-05" db="EMBL/GenBank/DDBJ databases">
        <authorList>
            <person name="Lanie J.A."/>
            <person name="Ng W.-L."/>
            <person name="Kazmierczak K.M."/>
            <person name="Andrzejewski T.M."/>
            <person name="Davidsen T.M."/>
            <person name="Wayne K.J."/>
            <person name="Tettelin H."/>
            <person name="Glass J.I."/>
            <person name="Rusch D."/>
            <person name="Podicherti R."/>
            <person name="Tsui H.-C.T."/>
            <person name="Winkler M.E."/>
        </authorList>
    </citation>
    <scope>NUCLEOTIDE SEQUENCE</scope>
</reference>
<gene>
    <name evidence="1" type="ORF">METZ01_LOCUS118869</name>
</gene>
<protein>
    <submittedName>
        <fullName evidence="1">Uncharacterized protein</fullName>
    </submittedName>
</protein>
<sequence length="67" mass="7281">MITVNCSACGGQPEFDDSEAGKEAMCPLCREMLLITAAKPAGELSAEEQMAQYEESLKETDWGHQPC</sequence>